<dbReference type="GO" id="GO:0005524">
    <property type="term" value="F:ATP binding"/>
    <property type="evidence" value="ECO:0007669"/>
    <property type="project" value="InterPro"/>
</dbReference>
<feature type="domain" description="PLD phosphodiesterase" evidence="1">
    <location>
        <begin position="253"/>
        <end position="284"/>
    </location>
</feature>
<sequence>MAALLRSTGRAYSKSIHIALGTRICAHSYSIHTVLETGHYETLVTQQLRGQLATLETAVYAIAEKNLGADDAAVFITRHLTQLLGSVLGQLAKNEEVGEQLALANGIIVYLQEKSDVLAAGSHLAPEGQLLRAVLPRLQLPLAAQGDLGKHLDGIEPALRFSQSDLFSGGNSELSLEAELKKEIATADRIDFIVSFVKWSGLRLLLPALRAFAEQGKPLRLLTTTYMGATEQKAVDALAALPGAELRISYNAEHERLHAKAYLFSRNSGFDTAYIGSSNMSRSALTSGLEWNVKVTAQDNVAILNKFRGTFETYWNSPEFEEYSSLPEQRLKLARALRQENSGAAEPDSLPNFRIRPFPYQQEILDRLAVERSLRGHFRNLVVAATGTGKTVVSAFDYARFAKQFTTLPRLLFVAHREEILRQARATFRHILGEANFGELWVGTEQPVQFEYLFVSVQTFASRLDFFQQTIPQDYYHYLVIDEVHHLAAASYRPILAWFQPTILLGLTATPERADGESILPDFDNTIAAEIRLPEAIARGLLVPFQYFCITDPVDYRNVRWTNGRYAAEDLTNVYTGNDVRVSAILEALQHYLLAPHQARALGFCATREHARLMAAKFQAAGLNASYLASGDTTAEQRRAAVAQLRRGELNYLFVVDIFNEGVDIPEVDTLLFLRPTESLTVFLQQLGRGLRLHESKECLTVLDFVGQARQEYSYEQKFRALLGRTGGSVLSEAEAGFPRLPVGCSIQMEREAMKFILDNIRAATGENVRVLERRIRIFPQESALPLTLATFLAHTHFALVDIYRSRGDRGWTALKVRAGVLAPPELAATEKQLVSSVWRLAQANGPAFLAFVRRVFEGVEELPQLLKFPLGSEMGLMLHYLLYQKPGPKLDLDSLLDSLGTLRAMPTLTAEVLEVVEVCEAQISIPPVALELPYPCALQLHSRYGRDEILCAFGVWTFERNPSVREGVCYIAPLNTELLFVTLEKSSRNYSPTTLYHDYAISDTLFHWESQNSTAEDTPKGISYIQHQAQGKTILLFVRERNQDAAGLTMPYVFLGPVRYVSHKGNRPMAITWELATPLPGFLWHEAGKMAVG</sequence>
<dbReference type="PROSITE" id="PS51194">
    <property type="entry name" value="HELICASE_CTER"/>
    <property type="match status" value="1"/>
</dbReference>
<dbReference type="SUPFAM" id="SSF52540">
    <property type="entry name" value="P-loop containing nucleoside triphosphate hydrolases"/>
    <property type="match status" value="1"/>
</dbReference>
<dbReference type="InterPro" id="IPR001650">
    <property type="entry name" value="Helicase_C-like"/>
</dbReference>
<keyword evidence="5" id="KW-1185">Reference proteome</keyword>
<evidence type="ECO:0000259" key="2">
    <source>
        <dbReference type="PROSITE" id="PS51192"/>
    </source>
</evidence>
<organism evidence="4 5">
    <name type="scientific">Hymenobacter elongatus</name>
    <dbReference type="NCBI Taxonomy" id="877208"/>
    <lineage>
        <taxon>Bacteria</taxon>
        <taxon>Pseudomonadati</taxon>
        <taxon>Bacteroidota</taxon>
        <taxon>Cytophagia</taxon>
        <taxon>Cytophagales</taxon>
        <taxon>Hymenobacteraceae</taxon>
        <taxon>Hymenobacter</taxon>
    </lineage>
</organism>
<dbReference type="Gene3D" id="3.40.50.300">
    <property type="entry name" value="P-loop containing nucleotide triphosphate hydrolases"/>
    <property type="match status" value="2"/>
</dbReference>
<dbReference type="PROSITE" id="PS51192">
    <property type="entry name" value="HELICASE_ATP_BIND_1"/>
    <property type="match status" value="1"/>
</dbReference>
<dbReference type="SMART" id="SM00490">
    <property type="entry name" value="HELICc"/>
    <property type="match status" value="1"/>
</dbReference>
<protein>
    <submittedName>
        <fullName evidence="4">DUF3427 domain-containing protein</fullName>
    </submittedName>
</protein>
<gene>
    <name evidence="4" type="ORF">E5J99_11110</name>
</gene>
<feature type="domain" description="Helicase C-terminal" evidence="3">
    <location>
        <begin position="588"/>
        <end position="737"/>
    </location>
</feature>
<dbReference type="Pfam" id="PF13091">
    <property type="entry name" value="PLDc_2"/>
    <property type="match status" value="1"/>
</dbReference>
<dbReference type="SUPFAM" id="SSF56024">
    <property type="entry name" value="Phospholipase D/nuclease"/>
    <property type="match status" value="1"/>
</dbReference>
<dbReference type="GO" id="GO:0006793">
    <property type="term" value="P:phosphorus metabolic process"/>
    <property type="evidence" value="ECO:0007669"/>
    <property type="project" value="UniProtKB-ARBA"/>
</dbReference>
<dbReference type="GO" id="GO:0016887">
    <property type="term" value="F:ATP hydrolysis activity"/>
    <property type="evidence" value="ECO:0007669"/>
    <property type="project" value="TreeGrafter"/>
</dbReference>
<dbReference type="AlphaFoldDB" id="A0A4Z0PL31"/>
<dbReference type="Pfam" id="PF04851">
    <property type="entry name" value="ResIII"/>
    <property type="match status" value="1"/>
</dbReference>
<evidence type="ECO:0000313" key="4">
    <source>
        <dbReference type="EMBL" id="TGE15971.1"/>
    </source>
</evidence>
<dbReference type="GO" id="GO:0003677">
    <property type="term" value="F:DNA binding"/>
    <property type="evidence" value="ECO:0007669"/>
    <property type="project" value="InterPro"/>
</dbReference>
<dbReference type="CDD" id="cd09203">
    <property type="entry name" value="PLDc_N_DEXD_b1"/>
    <property type="match status" value="1"/>
</dbReference>
<dbReference type="Pfam" id="PF00271">
    <property type="entry name" value="Helicase_C"/>
    <property type="match status" value="1"/>
</dbReference>
<accession>A0A4Z0PL31</accession>
<dbReference type="InterPro" id="IPR027417">
    <property type="entry name" value="P-loop_NTPase"/>
</dbReference>
<dbReference type="EMBL" id="SRLD01000019">
    <property type="protein sequence ID" value="TGE15971.1"/>
    <property type="molecule type" value="Genomic_DNA"/>
</dbReference>
<dbReference type="InterPro" id="IPR014001">
    <property type="entry name" value="Helicase_ATP-bd"/>
</dbReference>
<evidence type="ECO:0000259" key="3">
    <source>
        <dbReference type="PROSITE" id="PS51194"/>
    </source>
</evidence>
<dbReference type="Pfam" id="PF11907">
    <property type="entry name" value="DUF3427"/>
    <property type="match status" value="1"/>
</dbReference>
<reference evidence="4 5" key="1">
    <citation type="submission" date="2019-04" db="EMBL/GenBank/DDBJ databases">
        <authorList>
            <person name="Feng G."/>
            <person name="Zhang J."/>
            <person name="Zhu H."/>
        </authorList>
    </citation>
    <scope>NUCLEOTIDE SEQUENCE [LARGE SCALE GENOMIC DNA]</scope>
    <source>
        <strain evidence="4 5">JCM 17223</strain>
    </source>
</reference>
<dbReference type="InterPro" id="IPR052511">
    <property type="entry name" value="ATP-dep_Helicase"/>
</dbReference>
<dbReference type="InterPro" id="IPR001736">
    <property type="entry name" value="PLipase_D/transphosphatidylase"/>
</dbReference>
<dbReference type="OrthoDB" id="9759819at2"/>
<dbReference type="PANTHER" id="PTHR47962">
    <property type="entry name" value="ATP-DEPENDENT HELICASE LHR-RELATED-RELATED"/>
    <property type="match status" value="1"/>
</dbReference>
<dbReference type="Gene3D" id="3.30.870.10">
    <property type="entry name" value="Endonuclease Chain A"/>
    <property type="match status" value="1"/>
</dbReference>
<dbReference type="CDD" id="cd18799">
    <property type="entry name" value="SF2_C_EcoAI-like"/>
    <property type="match status" value="1"/>
</dbReference>
<feature type="domain" description="Helicase ATP-binding" evidence="2">
    <location>
        <begin position="371"/>
        <end position="529"/>
    </location>
</feature>
<dbReference type="InterPro" id="IPR021835">
    <property type="entry name" value="DUF3427"/>
</dbReference>
<proteinExistence type="predicted"/>
<name>A0A4Z0PL31_9BACT</name>
<evidence type="ECO:0000313" key="5">
    <source>
        <dbReference type="Proteomes" id="UP000297739"/>
    </source>
</evidence>
<evidence type="ECO:0000259" key="1">
    <source>
        <dbReference type="PROSITE" id="PS50035"/>
    </source>
</evidence>
<dbReference type="InterPro" id="IPR006935">
    <property type="entry name" value="Helicase/UvrB_N"/>
</dbReference>
<dbReference type="CDD" id="cd18032">
    <property type="entry name" value="DEXHc_RE_I_III_res"/>
    <property type="match status" value="1"/>
</dbReference>
<dbReference type="InterPro" id="IPR025202">
    <property type="entry name" value="PLD-like_dom"/>
</dbReference>
<dbReference type="SMART" id="SM00487">
    <property type="entry name" value="DEXDc"/>
    <property type="match status" value="1"/>
</dbReference>
<dbReference type="PANTHER" id="PTHR47962:SF7">
    <property type="entry name" value="MITOCHONDRIAL ATP-DEPENDENT HELICASE IRC3-RELATED"/>
    <property type="match status" value="1"/>
</dbReference>
<comment type="caution">
    <text evidence="4">The sequence shown here is derived from an EMBL/GenBank/DDBJ whole genome shotgun (WGS) entry which is preliminary data.</text>
</comment>
<dbReference type="Proteomes" id="UP000297739">
    <property type="component" value="Unassembled WGS sequence"/>
</dbReference>
<dbReference type="PROSITE" id="PS50035">
    <property type="entry name" value="PLD"/>
    <property type="match status" value="1"/>
</dbReference>